<dbReference type="Pfam" id="PF02010">
    <property type="entry name" value="REJ"/>
    <property type="match status" value="1"/>
</dbReference>
<evidence type="ECO:0000256" key="10">
    <source>
        <dbReference type="ARBA" id="ARBA00023157"/>
    </source>
</evidence>
<evidence type="ECO:0000259" key="16">
    <source>
        <dbReference type="PROSITE" id="PS50095"/>
    </source>
</evidence>
<dbReference type="PROSITE" id="PS50095">
    <property type="entry name" value="PLAT"/>
    <property type="match status" value="1"/>
</dbReference>
<dbReference type="PROSITE" id="PS51111">
    <property type="entry name" value="REJ"/>
    <property type="match status" value="1"/>
</dbReference>
<dbReference type="GO" id="GO:0005886">
    <property type="term" value="C:plasma membrane"/>
    <property type="evidence" value="ECO:0007669"/>
    <property type="project" value="UniProtKB-SubCell"/>
</dbReference>
<dbReference type="Pfam" id="PF13385">
    <property type="entry name" value="Laminin_G_3"/>
    <property type="match status" value="1"/>
</dbReference>
<dbReference type="Proteomes" id="UP001159428">
    <property type="component" value="Unassembled WGS sequence"/>
</dbReference>
<dbReference type="InterPro" id="IPR013783">
    <property type="entry name" value="Ig-like_fold"/>
</dbReference>
<evidence type="ECO:0000256" key="14">
    <source>
        <dbReference type="SAM" id="Phobius"/>
    </source>
</evidence>
<feature type="region of interest" description="Disordered" evidence="13">
    <location>
        <begin position="2222"/>
        <end position="2243"/>
    </location>
</feature>
<reference evidence="19 20" key="1">
    <citation type="submission" date="2022-05" db="EMBL/GenBank/DDBJ databases">
        <authorList>
            <consortium name="Genoscope - CEA"/>
            <person name="William W."/>
        </authorList>
    </citation>
    <scope>NUCLEOTIDE SEQUENCE [LARGE SCALE GENOMIC DNA]</scope>
</reference>
<feature type="transmembrane region" description="Helical" evidence="14">
    <location>
        <begin position="3657"/>
        <end position="3684"/>
    </location>
</feature>
<dbReference type="InterPro" id="IPR022409">
    <property type="entry name" value="PKD/Chitinase_dom"/>
</dbReference>
<dbReference type="Pfam" id="PF01825">
    <property type="entry name" value="GPS"/>
    <property type="match status" value="1"/>
</dbReference>
<comment type="caution">
    <text evidence="12">Lacks conserved residue(s) required for the propagation of feature annotation.</text>
</comment>
<protein>
    <recommendedName>
        <fullName evidence="21">Polycystic kidney disease and receptor for egg jelly-related protein</fullName>
    </recommendedName>
</protein>
<evidence type="ECO:0000259" key="18">
    <source>
        <dbReference type="PROSITE" id="PS51111"/>
    </source>
</evidence>
<dbReference type="SMART" id="SM00308">
    <property type="entry name" value="LH2"/>
    <property type="match status" value="1"/>
</dbReference>
<dbReference type="SUPFAM" id="SSF49899">
    <property type="entry name" value="Concanavalin A-like lectins/glucanases"/>
    <property type="match status" value="1"/>
</dbReference>
<keyword evidence="20" id="KW-1185">Reference proteome</keyword>
<evidence type="ECO:0000256" key="9">
    <source>
        <dbReference type="ARBA" id="ARBA00023136"/>
    </source>
</evidence>
<dbReference type="InterPro" id="IPR014010">
    <property type="entry name" value="REJ_dom"/>
</dbReference>
<dbReference type="InterPro" id="IPR000203">
    <property type="entry name" value="GPS"/>
</dbReference>
<evidence type="ECO:0000256" key="13">
    <source>
        <dbReference type="SAM" id="MobiDB-lite"/>
    </source>
</evidence>
<dbReference type="InterPro" id="IPR013320">
    <property type="entry name" value="ConA-like_dom_sf"/>
</dbReference>
<organism evidence="19 20">
    <name type="scientific">Pocillopora meandrina</name>
    <dbReference type="NCBI Taxonomy" id="46732"/>
    <lineage>
        <taxon>Eukaryota</taxon>
        <taxon>Metazoa</taxon>
        <taxon>Cnidaria</taxon>
        <taxon>Anthozoa</taxon>
        <taxon>Hexacorallia</taxon>
        <taxon>Scleractinia</taxon>
        <taxon>Astrocoeniina</taxon>
        <taxon>Pocilloporidae</taxon>
        <taxon>Pocillopora</taxon>
    </lineage>
</organism>
<dbReference type="GO" id="GO:0006816">
    <property type="term" value="P:calcium ion transport"/>
    <property type="evidence" value="ECO:0007669"/>
    <property type="project" value="TreeGrafter"/>
</dbReference>
<feature type="domain" description="PKD" evidence="15">
    <location>
        <begin position="287"/>
        <end position="318"/>
    </location>
</feature>
<dbReference type="InterPro" id="IPR001024">
    <property type="entry name" value="PLAT/LH2_dom"/>
</dbReference>
<dbReference type="Pfam" id="PF08016">
    <property type="entry name" value="PKD_channel"/>
    <property type="match status" value="1"/>
</dbReference>
<feature type="region of interest" description="Disordered" evidence="13">
    <location>
        <begin position="2080"/>
        <end position="2103"/>
    </location>
</feature>
<keyword evidence="5 14" id="KW-0812">Transmembrane</keyword>
<feature type="region of interest" description="Disordered" evidence="13">
    <location>
        <begin position="2938"/>
        <end position="2964"/>
    </location>
</feature>
<feature type="transmembrane region" description="Helical" evidence="14">
    <location>
        <begin position="2624"/>
        <end position="2644"/>
    </location>
</feature>
<dbReference type="GO" id="GO:0005929">
    <property type="term" value="C:cilium"/>
    <property type="evidence" value="ECO:0007669"/>
    <property type="project" value="UniProtKB-SubCell"/>
</dbReference>
<dbReference type="Pfam" id="PF00801">
    <property type="entry name" value="PKD"/>
    <property type="match status" value="2"/>
</dbReference>
<feature type="compositionally biased region" description="Basic and acidic residues" evidence="13">
    <location>
        <begin position="2938"/>
        <end position="2950"/>
    </location>
</feature>
<dbReference type="PANTHER" id="PTHR46730">
    <property type="entry name" value="POLYCYSTIN-1"/>
    <property type="match status" value="1"/>
</dbReference>
<dbReference type="Pfam" id="PF01477">
    <property type="entry name" value="PLAT"/>
    <property type="match status" value="1"/>
</dbReference>
<feature type="compositionally biased region" description="Polar residues" evidence="13">
    <location>
        <begin position="2080"/>
        <end position="2089"/>
    </location>
</feature>
<dbReference type="SMART" id="SM00089">
    <property type="entry name" value="PKD"/>
    <property type="match status" value="10"/>
</dbReference>
<keyword evidence="4" id="KW-1003">Cell membrane</keyword>
<dbReference type="InterPro" id="IPR000434">
    <property type="entry name" value="PC1"/>
</dbReference>
<feature type="region of interest" description="Disordered" evidence="13">
    <location>
        <begin position="3786"/>
        <end position="3842"/>
    </location>
</feature>
<dbReference type="InterPro" id="IPR046338">
    <property type="entry name" value="GAIN_dom_sf"/>
</dbReference>
<feature type="transmembrane region" description="Helical" evidence="14">
    <location>
        <begin position="3476"/>
        <end position="3494"/>
    </location>
</feature>
<feature type="compositionally biased region" description="Low complexity" evidence="13">
    <location>
        <begin position="2459"/>
        <end position="2477"/>
    </location>
</feature>
<dbReference type="CDD" id="cd00146">
    <property type="entry name" value="PKD"/>
    <property type="match status" value="1"/>
</dbReference>
<dbReference type="Gene3D" id="2.60.220.50">
    <property type="match status" value="1"/>
</dbReference>
<evidence type="ECO:0000259" key="17">
    <source>
        <dbReference type="PROSITE" id="PS50221"/>
    </source>
</evidence>
<sequence>VVKNFFFISNSPPLSQSPHFPTSSSLIAYYHFCEFQVLPKAVYPFNNITVAKDVSPYKGVGFAAGTEFSPGIHGEEQGSIEVQGRADSYIELRKDAGNLNIKRSITILLYVYPLGRAGPIVNYKKDGHGVQIYEDRFSDRALATRVNRRNLRRTAVIKKTGILTRNEWHYVGMTYDYSSGLVSLWHNDQEVSSGNIGRTEIATQFDVRIGARQTSTDDFFKGRVACLQFYSTVLTQRQIEKARIACKPFEPVSRINMVIHHKSRYIEVNENISVAVHNDKNSKFSEYVYDLGDGSPTVTSDREAIHHRYSTYGDFSVKAIIFSRCRNETLVVRATVTVERPLELLGNLTLSYDPVSFPSVFIAVLSLNRGTDFKCNWNFGDGHLAETDFAHHGLMHKMNYQFNSAGTYTLNVSCVNRLSTANVSSLVFVQVPITGLVIDKITPKTYLSEFLVTWRVQTGSDIHYTARFENKELKIFKGQNDSRGWAWIRRQDHVSVGLFDVIVTATNKVSAVLQASETIRIETEVQPFVPVIYHSDRDIEVNETVVLSMTKTNEENAANPYYLIDLGDGRNPLNTRGIMTNISYPVYGDFLVTINASNNVSFFIANILIKIHKPVLLVEDLSLTTEPTIFLQTTVISAHIPRASDVICSASFNEIPNYSKEFDLRAQSAWDPVKDPMNMNVPDVQFFIKRNYTKVGVYKVTVTCRNRLSEKTATIAVTVQRPIIGARLIPIKPIIFGKPINISFGFTSGTNASFAIDFNEHRFRRNMTGLSAFHILDEDVYKFPGIHEYTVAVWNLVTSPIWIQGHVIVEIPIHSLTVYIMGNPRDIEVNESVSIVTSLKNGSNPEFKFDFNDGGELMVTRRHLVDYKFNPHSHYVVNVTARNNVSEEFALLKVKVVKPVLVLRGLSLRTAPTAVNDSTKIVLYLREGSDFFCTWQFGDGSSLNSSYHHLSFYADGKTAETEAFQNLKFYVEHRFSSAGIFVVTTRCQNRLSSEVASAEVVIQTLVEGLNIPVIPAQSIGREFRVFWSISSGTNATFQISFKGGKITSIHTSELEGHARVVVNIPGEYFIQVTAHNLVSPIQNRSAVILAELAVTNIIVNVTFASRELEIEQNATFTVQLGAGTSPMFLFDFGDGNKVKNTLGKISHAYAYKDIYLTQPNFTYQVYVSAYNNVSSVSTIINVTVHRPVLQLHNMKLSTLPSNVSENARIVLSIDQGSDYFCDCDFGDGRALHRLNIPKKVYLGSVRTPVKNFNNHSYRISHVYQKSGKYHLLVECKNRLSYERDTQEITIQEPIKDLKISNLHPRQFNETFVISWQTTNGTDVNFRILFGNVISKELGGNRNVTIKPAEYKAAGVFQVVVEAWNFVSRAVAKTALIIQHPVHIEDAYARLPQQGGSHGGQGFHSNNFPACRNVTFQVFALGTDLSYQWQIDNEKGKFGPKMRIQHSFRRVGIHTVMVVVRNLVREAHANISVMIHYAIEDPILQINSPQKINQPILFYISAKQLGTNSCFFVDFGDGTRSLFGHPGCKARNSTSSFIVKSAVESVKFDHVYNQVGQYVVALNASNEVSFVRVFKDVEVVFASCASPYVKIENLGETSNTAPTSLRSDPFVVRTLIHLDCERSNKVKFSWRLLLLDENGVQSKHKGNIILNERELNIPRKTLQYGVYEVQFTAQMAIPETDKFRGTTIGYLKIVPSPLIAKIDGGNLISRGFGKKIKIDASPSKDPDVENVQDSGLSYTWLCRSIYTQFPQNLYSNLNLRTPYDTTGQTSTPGKMYSKGCYGDGEFVLAGRDSWLTLDTSQMMEDETYVVFVVIRKGGRTAHQYQVVEVIQGDPPVSKLECKQNCGEKICPSKRFSLVGICFEGCIGRLIYEWRVYKNVGNDSIKSWELQQDIAQSLAEVKDTTGPIFTLPKDILHGGSEYLIRLYGRRARGVNGKTESVYVTNEVPQGGACFGWPPSGDALVTNFHIWCEGWKDPDMPLSYQFYYKNDEGKLVLFYFGMMLIIIILNTIIIHSEENSLLLCINREVFLQSVEPKIEGDQLDNMLANMTSGENSQLSNLVNVGDSQAALRMVGAINSLLNAQSTKTPSGNDSEREGARKEKRKEVRTSVIKAAASLPVTSLEGLQQSADTIASASMFTDETSTTAMNASTEAFERMSALLKSSSDDFAGYDAVVSSAESLLSGMGQVLNAAGSSVAIKPKKMNATKAPPTCGPYDFDCSEVDDEFSRNSTDEEDVELDEESAKSRDAANAIVGMLGTVSGSVLENKLPGEQPSVISTAKLNMAVERADPDSPNESSIGDGASGFKMPPLGKLFGKAGSDLDGPVDKEMAAVNENPYTWDKGSSSITGKVVSLSFNSKGKKLSVSNLDEDDPIDVFIPRDSPVSPPEKFIYNCSVHRGRRTHKLLVDKNGTAVNVEVRLVGSSRQFVVYVRRGKAPTTTEFDWRAVSPNITEEERLSPNVTEESTNSTDQDSTSFSTSLNSTLNETNTLQINLTKLEHARDNLHDSNVTLFLSQKRLYMGTYFVSIYFSPPSSLDGQHDPAECKGNDLSITYTLRTFKSKCLYWNEEFQKWKSDGCEVGNLTSVTRTHCRCTHLTAFGSMMDVAPNPIDYSAVLAGFSSMFETGNVVVFFFILVMFLLYALALVWARRADKRDMEQVGATPIPSNVYNATYHYELTFFTGQRGGAGTTAQVSCLLYGEGGDSGICILKDENRPTFQKGSANSFVISVAKSLGPITFLRVWHDNHGLSPAWFLKRVLVRDIQSGAITILICERWFALDEGDGEITRDLTPAGEKDLTSFSRLFNSKLYKDFTDAHLWFSVILKPSRSKFTRSQRASCCLCLLCTAMVSSAMFYGQNVSGDNGGSLVLGPIEVNLVSIMIGIQCSLVIVPVNAAIVTIFKSVKPKGTEKTGEETEEQSSSSSDETICVSEVEISDIDETKTGIEKETPPNKEIHLNGIDSSEDGYGSADNEDLVVVNKTGENSSGKMDFFRNRRDGGHKYVVQTNSLDSQSSDFLDETSENSVNEKKGTTKWWCCRKRTEDIEDGDSKEKSEEQDEKKKKKSDGFLPHWCLYIAWTLCIMASFTSALYTLFYSMMWGRDKSNQWFISMILTFAQDTLINQPAKVLFLSMVYAIFIRKSDEETDAEQGVEDPRKGQDEEWLHGDTLDNEDREKELLRYKPPDESKLNALRETRVREKQLKDKFIKLGDYTFVVLVLVLLSYGNRDPQSFMMRNSMEKEFIHPLTASYPQGITDVNNLQLFMTWTEQSLIPYLYEHDWYNGEKVTNRTGYTSGRQSRRLGRIRLRQVRVENGSCSVTKVLREVIHECNPPFDEKHEDTRMFSPEWRAGYQPAEDTPLFKRSASGQLSPWAYLDPTESNSSFTFYGRIAFYPGGGYVAEFGDSLEETAAFVKYLKSTHWIDKYTRAVFIEGAIYNPNTNLIGVIETGVEVTSGNAFLPRVDFKIFRLFARLDPSYAFNSACELLFFVIILYTLYTIIKGIYQRRKEYFYETVSQLDIILFVDGVAIVVVYVVRESKLKSAVATLKSDQEWFMDFSECASYNETLVILYAFADFVAILKFIHFLSFTRVVQLLSTTIAKSVVELQSFAVMLFAIYMAYSSMAFTVFAPYVEDYRSFSATLASLSCLVMGVFDHTDFTSQSDYKTVGYFFFTTFSASMIFIFTNVVITIISVVHQDVCTDEELKKNQDSFFNIILDRVLIFTGLKGPPVREEPEIEEPTISEIQWNSNVNYIENSQLKRFKGLIKSIYDYDEIENISLIRAYTCTWERKTIRDSGYQGDTSRSNAADQSNDDEHGCTNDTKSLDQRESVAKDEQQLESPSSMEEKNSPAETLTKLIAKKTEELRRLEEQGVCDEKERLRCVRVIECFQDLLKKSVGDEDSAKMFLSHEEEFEV</sequence>
<comment type="subcellular location">
    <subcellularLocation>
        <location evidence="2">Cell membrane</location>
        <topology evidence="2">Multi-pass membrane protein</topology>
    </subcellularLocation>
    <subcellularLocation>
        <location evidence="1">Cell projection</location>
        <location evidence="1">Cilium</location>
    </subcellularLocation>
</comment>
<evidence type="ECO:0000256" key="6">
    <source>
        <dbReference type="ARBA" id="ARBA00022737"/>
    </source>
</evidence>
<dbReference type="InterPro" id="IPR013122">
    <property type="entry name" value="PKD1_2_channel"/>
</dbReference>
<evidence type="ECO:0000256" key="8">
    <source>
        <dbReference type="ARBA" id="ARBA00023069"/>
    </source>
</evidence>
<dbReference type="Gene3D" id="2.60.120.200">
    <property type="match status" value="1"/>
</dbReference>
<dbReference type="SUPFAM" id="SSF49299">
    <property type="entry name" value="PKD domain"/>
    <property type="match status" value="9"/>
</dbReference>
<dbReference type="SMART" id="SM00303">
    <property type="entry name" value="GPS"/>
    <property type="match status" value="1"/>
</dbReference>
<dbReference type="PROSITE" id="PS50093">
    <property type="entry name" value="PKD"/>
    <property type="match status" value="5"/>
</dbReference>
<dbReference type="InterPro" id="IPR000601">
    <property type="entry name" value="PKD_dom"/>
</dbReference>
<evidence type="ECO:0000313" key="19">
    <source>
        <dbReference type="EMBL" id="CAH3122460.1"/>
    </source>
</evidence>
<evidence type="ECO:0000256" key="11">
    <source>
        <dbReference type="ARBA" id="ARBA00023273"/>
    </source>
</evidence>
<feature type="domain" description="PKD" evidence="15">
    <location>
        <begin position="1412"/>
        <end position="1474"/>
    </location>
</feature>
<keyword evidence="10" id="KW-1015">Disulfide bond</keyword>
<feature type="domain" description="PKD" evidence="15">
    <location>
        <begin position="934"/>
        <end position="1009"/>
    </location>
</feature>
<evidence type="ECO:0000256" key="12">
    <source>
        <dbReference type="PROSITE-ProRule" id="PRU00152"/>
    </source>
</evidence>
<dbReference type="InterPro" id="IPR035986">
    <property type="entry name" value="PKD_dom_sf"/>
</dbReference>
<dbReference type="GO" id="GO:0005261">
    <property type="term" value="F:monoatomic cation channel activity"/>
    <property type="evidence" value="ECO:0007669"/>
    <property type="project" value="TreeGrafter"/>
</dbReference>
<evidence type="ECO:0000256" key="1">
    <source>
        <dbReference type="ARBA" id="ARBA00004138"/>
    </source>
</evidence>
<dbReference type="PRINTS" id="PR00500">
    <property type="entry name" value="POLYCYSTIN1"/>
</dbReference>
<keyword evidence="7 14" id="KW-1133">Transmembrane helix</keyword>
<proteinExistence type="inferred from homology"/>
<evidence type="ECO:0008006" key="21">
    <source>
        <dbReference type="Google" id="ProtNLM"/>
    </source>
</evidence>
<dbReference type="Pfam" id="PF20519">
    <property type="entry name" value="Polycystin_dom"/>
    <property type="match status" value="1"/>
</dbReference>
<feature type="transmembrane region" description="Helical" evidence="14">
    <location>
        <begin position="3599"/>
        <end position="3622"/>
    </location>
</feature>
<dbReference type="PANTHER" id="PTHR46730:SF1">
    <property type="entry name" value="PLAT DOMAIN-CONTAINING PROTEIN"/>
    <property type="match status" value="1"/>
</dbReference>
<comment type="similarity">
    <text evidence="3">Belongs to the polycystin family.</text>
</comment>
<feature type="region of interest" description="Disordered" evidence="13">
    <location>
        <begin position="3138"/>
        <end position="3159"/>
    </location>
</feature>
<feature type="transmembrane region" description="Helical" evidence="14">
    <location>
        <begin position="2832"/>
        <end position="2851"/>
    </location>
</feature>
<feature type="transmembrane region" description="Helical" evidence="14">
    <location>
        <begin position="3506"/>
        <end position="3525"/>
    </location>
</feature>
<feature type="domain" description="PKD" evidence="15">
    <location>
        <begin position="1480"/>
        <end position="1578"/>
    </location>
</feature>
<evidence type="ECO:0000256" key="7">
    <source>
        <dbReference type="ARBA" id="ARBA00022989"/>
    </source>
</evidence>
<evidence type="ECO:0000256" key="2">
    <source>
        <dbReference type="ARBA" id="ARBA00004651"/>
    </source>
</evidence>
<comment type="caution">
    <text evidence="19">The sequence shown here is derived from an EMBL/GenBank/DDBJ whole genome shotgun (WGS) entry which is preliminary data.</text>
</comment>
<feature type="compositionally biased region" description="Basic and acidic residues" evidence="13">
    <location>
        <begin position="2090"/>
        <end position="2103"/>
    </location>
</feature>
<evidence type="ECO:0000256" key="5">
    <source>
        <dbReference type="ARBA" id="ARBA00022692"/>
    </source>
</evidence>
<dbReference type="InterPro" id="IPR046791">
    <property type="entry name" value="Polycystin_dom"/>
</dbReference>
<dbReference type="EMBL" id="CALNXJ010000019">
    <property type="protein sequence ID" value="CAH3122460.1"/>
    <property type="molecule type" value="Genomic_DNA"/>
</dbReference>
<gene>
    <name evidence="19" type="ORF">PMEA_00009636</name>
</gene>
<feature type="compositionally biased region" description="Basic and acidic residues" evidence="13">
    <location>
        <begin position="3145"/>
        <end position="3159"/>
    </location>
</feature>
<feature type="transmembrane region" description="Helical" evidence="14">
    <location>
        <begin position="3100"/>
        <end position="3130"/>
    </location>
</feature>
<dbReference type="PROSITE" id="PS50221">
    <property type="entry name" value="GAIN_B"/>
    <property type="match status" value="1"/>
</dbReference>
<feature type="transmembrane region" description="Helical" evidence="14">
    <location>
        <begin position="3065"/>
        <end position="3088"/>
    </location>
</feature>
<evidence type="ECO:0000313" key="20">
    <source>
        <dbReference type="Proteomes" id="UP001159428"/>
    </source>
</evidence>
<feature type="transmembrane region" description="Helical" evidence="14">
    <location>
        <begin position="2871"/>
        <end position="2895"/>
    </location>
</feature>
<feature type="domain" description="PKD" evidence="15">
    <location>
        <begin position="377"/>
        <end position="436"/>
    </location>
</feature>
<accession>A0AAU9WQQ0</accession>
<dbReference type="InterPro" id="IPR002859">
    <property type="entry name" value="PKD/REJ-like"/>
</dbReference>
<dbReference type="Gene3D" id="2.60.40.10">
    <property type="entry name" value="Immunoglobulins"/>
    <property type="match status" value="2"/>
</dbReference>
<name>A0AAU9WQQ0_9CNID</name>
<dbReference type="InterPro" id="IPR057244">
    <property type="entry name" value="GAIN_B"/>
</dbReference>
<feature type="transmembrane region" description="Helical" evidence="14">
    <location>
        <begin position="3558"/>
        <end position="3578"/>
    </location>
</feature>
<feature type="compositionally biased region" description="Basic and acidic residues" evidence="13">
    <location>
        <begin position="3802"/>
        <end position="3825"/>
    </location>
</feature>
<feature type="region of interest" description="Disordered" evidence="13">
    <location>
        <begin position="2450"/>
        <end position="2477"/>
    </location>
</feature>
<keyword evidence="9 14" id="KW-0472">Membrane</keyword>
<keyword evidence="6" id="KW-0677">Repeat</keyword>
<feature type="domain" description="REJ" evidence="18">
    <location>
        <begin position="1583"/>
        <end position="1983"/>
    </location>
</feature>
<evidence type="ECO:0000256" key="4">
    <source>
        <dbReference type="ARBA" id="ARBA00022475"/>
    </source>
</evidence>
<dbReference type="InterPro" id="IPR036392">
    <property type="entry name" value="PLAT/LH2_dom_sf"/>
</dbReference>
<dbReference type="Gene3D" id="2.60.60.20">
    <property type="entry name" value="PLAT/LH2 domain"/>
    <property type="match status" value="1"/>
</dbReference>
<feature type="transmembrane region" description="Helical" evidence="14">
    <location>
        <begin position="3198"/>
        <end position="3217"/>
    </location>
</feature>
<evidence type="ECO:0000259" key="15">
    <source>
        <dbReference type="PROSITE" id="PS50093"/>
    </source>
</evidence>
<keyword evidence="11" id="KW-0966">Cell projection</keyword>
<feature type="domain" description="GAIN-B" evidence="17">
    <location>
        <begin position="2445"/>
        <end position="2605"/>
    </location>
</feature>
<evidence type="ECO:0000256" key="3">
    <source>
        <dbReference type="ARBA" id="ARBA00007200"/>
    </source>
</evidence>
<feature type="non-terminal residue" evidence="19">
    <location>
        <position position="1"/>
    </location>
</feature>
<feature type="region of interest" description="Disordered" evidence="13">
    <location>
        <begin position="2902"/>
        <end position="2921"/>
    </location>
</feature>
<feature type="domain" description="PLAT" evidence="16">
    <location>
        <begin position="2669"/>
        <end position="2786"/>
    </location>
</feature>
<feature type="compositionally biased region" description="Polar residues" evidence="13">
    <location>
        <begin position="3788"/>
        <end position="3799"/>
    </location>
</feature>
<keyword evidence="8" id="KW-0969">Cilium</keyword>
<dbReference type="SUPFAM" id="SSF49723">
    <property type="entry name" value="Lipase/lipooxygenase domain (PLAT/LH2 domain)"/>
    <property type="match status" value="1"/>
</dbReference>